<keyword evidence="1" id="KW-0472">Membrane</keyword>
<evidence type="ECO:0000313" key="2">
    <source>
        <dbReference type="EMBL" id="CRZ10935.1"/>
    </source>
</evidence>
<dbReference type="EMBL" id="HACM01010493">
    <property type="protein sequence ID" value="CRZ10935.1"/>
    <property type="molecule type" value="Transcribed_RNA"/>
</dbReference>
<name>A0A0H5R9X0_9EUKA</name>
<accession>A0A0H5R9X0</accession>
<feature type="transmembrane region" description="Helical" evidence="1">
    <location>
        <begin position="114"/>
        <end position="133"/>
    </location>
</feature>
<feature type="transmembrane region" description="Helical" evidence="1">
    <location>
        <begin position="73"/>
        <end position="94"/>
    </location>
</feature>
<sequence length="136" mass="15015">MTVLICSIVLNLPFFLYIAALEGLLGSVYSFAEAAALAGATSFWLSNAIYHFSRFPQIAMNSRLRKCHRVAMMCRPLMYVALSIYGLSALSNVLSFTRPNASQNQALLEYCQHTVPRFLGIIGSTVLDIIVFISSL</sequence>
<feature type="transmembrane region" description="Helical" evidence="1">
    <location>
        <begin position="30"/>
        <end position="52"/>
    </location>
</feature>
<keyword evidence="1" id="KW-0812">Transmembrane</keyword>
<proteinExistence type="predicted"/>
<keyword evidence="1" id="KW-1133">Transmembrane helix</keyword>
<evidence type="ECO:0000256" key="1">
    <source>
        <dbReference type="SAM" id="Phobius"/>
    </source>
</evidence>
<organism evidence="2">
    <name type="scientific">Spongospora subterranea</name>
    <dbReference type="NCBI Taxonomy" id="70186"/>
    <lineage>
        <taxon>Eukaryota</taxon>
        <taxon>Sar</taxon>
        <taxon>Rhizaria</taxon>
        <taxon>Endomyxa</taxon>
        <taxon>Phytomyxea</taxon>
        <taxon>Plasmodiophorida</taxon>
        <taxon>Plasmodiophoridae</taxon>
        <taxon>Spongospora</taxon>
    </lineage>
</organism>
<protein>
    <submittedName>
        <fullName evidence="2">Uncharacterized protein</fullName>
    </submittedName>
</protein>
<dbReference type="AlphaFoldDB" id="A0A0H5R9X0"/>
<reference evidence="2" key="1">
    <citation type="submission" date="2015-04" db="EMBL/GenBank/DDBJ databases">
        <title>The genome sequence of the plant pathogenic Rhizarian Plasmodiophora brassicae reveals insights in its biotrophic life cycle and the origin of chitin synthesis.</title>
        <authorList>
            <person name="Schwelm A."/>
            <person name="Fogelqvist J."/>
            <person name="Knaust A."/>
            <person name="Julke S."/>
            <person name="Lilja T."/>
            <person name="Dhandapani V."/>
            <person name="Bonilla-Rosso G."/>
            <person name="Karlsson M."/>
            <person name="Shevchenko A."/>
            <person name="Choi S.R."/>
            <person name="Kim H.G."/>
            <person name="Park J.Y."/>
            <person name="Lim Y.P."/>
            <person name="Ludwig-Muller J."/>
            <person name="Dixelius C."/>
        </authorList>
    </citation>
    <scope>NUCLEOTIDE SEQUENCE</scope>
    <source>
        <tissue evidence="2">Potato root galls</tissue>
    </source>
</reference>